<sequence>MIYTAEGYEKVRKLLGHLCMVQSRANAVAYKVSKYKSESPVYLVEGNGGEVYLMGNNVFELECSGFDVGVPKEKEALVMLFRFNVENPMESTGKRIGASREALFVEVDAGPVTCNGKRAGTLITSSIPQSLDALSSVLRRFIRISNDRYPGGLERALVGVLSSNKIL</sequence>
<dbReference type="VEuPathDB" id="MicrosporidiaDB:ECU04_1120"/>
<dbReference type="VEuPathDB" id="MicrosporidiaDB:AEWQ_041070"/>
<dbReference type="VEuPathDB" id="MicrosporidiaDB:AEWR_041070"/>
<organism evidence="1">
    <name type="scientific">Encephalitozoon cuniculi</name>
    <name type="common">Microsporidian parasite</name>
    <dbReference type="NCBI Taxonomy" id="6035"/>
    <lineage>
        <taxon>Eukaryota</taxon>
        <taxon>Fungi</taxon>
        <taxon>Fungi incertae sedis</taxon>
        <taxon>Microsporidia</taxon>
        <taxon>Unikaryonidae</taxon>
        <taxon>Encephalitozoon</taxon>
    </lineage>
</organism>
<dbReference type="VEuPathDB" id="MicrosporidiaDB:M970_041070"/>
<gene>
    <name evidence="1" type="ORF">ECU04_1120</name>
</gene>
<keyword evidence="1" id="KW-0808">Transferase</keyword>
<keyword evidence="1" id="KW-0328">Glycosyltransferase</keyword>
<dbReference type="VEuPathDB" id="MicrosporidiaDB:AEWD_041080"/>
<proteinExistence type="predicted"/>
<accession>M1JIU7</accession>
<protein>
    <submittedName>
        <fullName evidence="1">UDP-gal beta glcnac beta 1,4 galactosyltransferase</fullName>
    </submittedName>
</protein>
<reference evidence="1" key="1">
    <citation type="journal article" date="2013" name="Eukaryot. Cell">
        <title>Extremely Reduced Levels of Heterozygosity in the Vertebrate Pathogen Encephalitozoon cuniculi.</title>
        <authorList>
            <person name="Selman M."/>
            <person name="Sak B."/>
            <person name="Kvac M."/>
            <person name="Farinelli L."/>
            <person name="Weiss L.M."/>
            <person name="Corradi N."/>
        </authorList>
    </citation>
    <scope>NUCLEOTIDE SEQUENCE</scope>
</reference>
<dbReference type="GO" id="GO:0016757">
    <property type="term" value="F:glycosyltransferase activity"/>
    <property type="evidence" value="ECO:0007669"/>
    <property type="project" value="UniProtKB-KW"/>
</dbReference>
<evidence type="ECO:0000313" key="1">
    <source>
        <dbReference type="EMBL" id="AGE95319.1"/>
    </source>
</evidence>
<dbReference type="AlphaFoldDB" id="M1JIU7"/>
<dbReference type="EMBL" id="KC513606">
    <property type="protein sequence ID" value="AGE95319.1"/>
    <property type="molecule type" value="Genomic_DNA"/>
</dbReference>
<name>M1JIU7_ENCCN</name>